<keyword evidence="2" id="KW-1185">Reference proteome</keyword>
<evidence type="ECO:0000313" key="1">
    <source>
        <dbReference type="EMBL" id="MXU66134.1"/>
    </source>
</evidence>
<dbReference type="RefSeq" id="WP_160855355.1">
    <property type="nucleotide sequence ID" value="NZ_WUWG01000005.1"/>
</dbReference>
<dbReference type="AlphaFoldDB" id="A0A6B0TYM8"/>
<dbReference type="EMBL" id="WUWG01000005">
    <property type="protein sequence ID" value="MXU66134.1"/>
    <property type="molecule type" value="Genomic_DNA"/>
</dbReference>
<accession>A0A6B0TYM8</accession>
<reference evidence="1 2" key="1">
    <citation type="submission" date="2019-12" db="EMBL/GenBank/DDBJ databases">
        <title>Strain KN286 was isolated from seawater, which was collected from Caroline Seamount in the tropical western Pacific.</title>
        <authorList>
            <person name="Wang Q."/>
        </authorList>
    </citation>
    <scope>NUCLEOTIDE SEQUENCE [LARGE SCALE GENOMIC DNA]</scope>
    <source>
        <strain evidence="1 2">KN286</strain>
    </source>
</reference>
<dbReference type="InterPro" id="IPR005331">
    <property type="entry name" value="Sulfotransferase"/>
</dbReference>
<dbReference type="SUPFAM" id="SSF52540">
    <property type="entry name" value="P-loop containing nucleoside triphosphate hydrolases"/>
    <property type="match status" value="1"/>
</dbReference>
<dbReference type="GO" id="GO:0008146">
    <property type="term" value="F:sulfotransferase activity"/>
    <property type="evidence" value="ECO:0007669"/>
    <property type="project" value="InterPro"/>
</dbReference>
<dbReference type="Pfam" id="PF03567">
    <property type="entry name" value="Sulfotransfer_2"/>
    <property type="match status" value="1"/>
</dbReference>
<keyword evidence="1" id="KW-0808">Transferase</keyword>
<protein>
    <submittedName>
        <fullName evidence="1">Sulfotransferase family 2 domain-containing protein</fullName>
    </submittedName>
</protein>
<evidence type="ECO:0000313" key="2">
    <source>
        <dbReference type="Proteomes" id="UP000436016"/>
    </source>
</evidence>
<dbReference type="GO" id="GO:0016020">
    <property type="term" value="C:membrane"/>
    <property type="evidence" value="ECO:0007669"/>
    <property type="project" value="InterPro"/>
</dbReference>
<dbReference type="InterPro" id="IPR027417">
    <property type="entry name" value="P-loop_NTPase"/>
</dbReference>
<proteinExistence type="predicted"/>
<dbReference type="Proteomes" id="UP000436016">
    <property type="component" value="Unassembled WGS sequence"/>
</dbReference>
<name>A0A6B0TYM8_9RHOB</name>
<organism evidence="1 2">
    <name type="scientific">Oceanomicrobium pacificus</name>
    <dbReference type="NCBI Taxonomy" id="2692916"/>
    <lineage>
        <taxon>Bacteria</taxon>
        <taxon>Pseudomonadati</taxon>
        <taxon>Pseudomonadota</taxon>
        <taxon>Alphaproteobacteria</taxon>
        <taxon>Rhodobacterales</taxon>
        <taxon>Paracoccaceae</taxon>
        <taxon>Oceanomicrobium</taxon>
    </lineage>
</organism>
<gene>
    <name evidence="1" type="ORF">GSH16_11815</name>
</gene>
<sequence length="308" mass="35251">MPVPIKETPYLYFPVPKVASTSIKTAILDHYGGAPSVPFRNRKRGSHVSVHKIYRSPRFRLWRTKLIWPQREWICVVRDPISRFPSGYRNRILHYAELEVTAKRAVEARNLTTMPSVNAFAINIETYARASKAVRHHFAPQCTYLGVRPERFSHVFDLSELDRLQQLLRDTGADFHIPHEQTGGSDLVIEELSAEALASLKQFYAEDYRVWGRYFSPPLPGMKLAGRLCRRKQADSVDSLAELPARSPRRLDRSNPVCTHRTRNAVTRGKGNFVCEHPIASDPARPSMHLHVRHAAMRSGHSRNSRET</sequence>
<comment type="caution">
    <text evidence="1">The sequence shown here is derived from an EMBL/GenBank/DDBJ whole genome shotgun (WGS) entry which is preliminary data.</text>
</comment>